<proteinExistence type="predicted"/>
<comment type="caution">
    <text evidence="2">The sequence shown here is derived from an EMBL/GenBank/DDBJ whole genome shotgun (WGS) entry which is preliminary data.</text>
</comment>
<dbReference type="EMBL" id="MJBS01000022">
    <property type="protein sequence ID" value="OHF01008.1"/>
    <property type="molecule type" value="Genomic_DNA"/>
</dbReference>
<evidence type="ECO:0000313" key="2">
    <source>
        <dbReference type="EMBL" id="OHF01008.1"/>
    </source>
</evidence>
<dbReference type="GeneID" id="34556734"/>
<name>A0A1G4BI65_9PEZI</name>
<accession>A0A1G4BI65</accession>
<feature type="region of interest" description="Disordered" evidence="1">
    <location>
        <begin position="1"/>
        <end position="61"/>
    </location>
</feature>
<dbReference type="Proteomes" id="UP000176998">
    <property type="component" value="Unassembled WGS sequence"/>
</dbReference>
<feature type="compositionally biased region" description="Polar residues" evidence="1">
    <location>
        <begin position="1"/>
        <end position="11"/>
    </location>
</feature>
<dbReference type="RefSeq" id="XP_022478150.1">
    <property type="nucleotide sequence ID" value="XM_022615224.1"/>
</dbReference>
<keyword evidence="3" id="KW-1185">Reference proteome</keyword>
<sequence>MSQSGLDSNSLARVAPWPMEAKLRTGEDTGPPNRKRQIWLRSNSDEMGPPSDGTFSVSPTPSALLPNFQPVTLSAPLVAGLPPLTEDASQFWDVKDSVTPVRATFCRNPRH</sequence>
<organism evidence="2 3">
    <name type="scientific">Colletotrichum orchidophilum</name>
    <dbReference type="NCBI Taxonomy" id="1209926"/>
    <lineage>
        <taxon>Eukaryota</taxon>
        <taxon>Fungi</taxon>
        <taxon>Dikarya</taxon>
        <taxon>Ascomycota</taxon>
        <taxon>Pezizomycotina</taxon>
        <taxon>Sordariomycetes</taxon>
        <taxon>Hypocreomycetidae</taxon>
        <taxon>Glomerellales</taxon>
        <taxon>Glomerellaceae</taxon>
        <taxon>Colletotrichum</taxon>
    </lineage>
</organism>
<dbReference type="AlphaFoldDB" id="A0A1G4BI65"/>
<reference evidence="2 3" key="1">
    <citation type="submission" date="2016-09" db="EMBL/GenBank/DDBJ databases">
        <authorList>
            <person name="Capua I."/>
            <person name="De Benedictis P."/>
            <person name="Joannis T."/>
            <person name="Lombin L.H."/>
            <person name="Cattoli G."/>
        </authorList>
    </citation>
    <scope>NUCLEOTIDE SEQUENCE [LARGE SCALE GENOMIC DNA]</scope>
    <source>
        <strain evidence="2 3">IMI 309357</strain>
    </source>
</reference>
<gene>
    <name evidence="2" type="ORF">CORC01_03575</name>
</gene>
<protein>
    <submittedName>
        <fullName evidence="2">Uncharacterized protein</fullName>
    </submittedName>
</protein>
<evidence type="ECO:0000256" key="1">
    <source>
        <dbReference type="SAM" id="MobiDB-lite"/>
    </source>
</evidence>
<evidence type="ECO:0000313" key="3">
    <source>
        <dbReference type="Proteomes" id="UP000176998"/>
    </source>
</evidence>